<proteinExistence type="predicted"/>
<dbReference type="Proteomes" id="UP000250043">
    <property type="component" value="Unassembled WGS sequence"/>
</dbReference>
<gene>
    <name evidence="2" type="ORF">OBBRIDRAFT_1343</name>
</gene>
<organism evidence="2 3">
    <name type="scientific">Obba rivulosa</name>
    <dbReference type="NCBI Taxonomy" id="1052685"/>
    <lineage>
        <taxon>Eukaryota</taxon>
        <taxon>Fungi</taxon>
        <taxon>Dikarya</taxon>
        <taxon>Basidiomycota</taxon>
        <taxon>Agaricomycotina</taxon>
        <taxon>Agaricomycetes</taxon>
        <taxon>Polyporales</taxon>
        <taxon>Gelatoporiaceae</taxon>
        <taxon>Obba</taxon>
    </lineage>
</organism>
<dbReference type="AlphaFoldDB" id="A0A8E2J7E7"/>
<feature type="region of interest" description="Disordered" evidence="1">
    <location>
        <begin position="88"/>
        <end position="112"/>
    </location>
</feature>
<keyword evidence="3" id="KW-1185">Reference proteome</keyword>
<name>A0A8E2J7E7_9APHY</name>
<evidence type="ECO:0000313" key="3">
    <source>
        <dbReference type="Proteomes" id="UP000250043"/>
    </source>
</evidence>
<evidence type="ECO:0000256" key="1">
    <source>
        <dbReference type="SAM" id="MobiDB-lite"/>
    </source>
</evidence>
<reference evidence="2 3" key="1">
    <citation type="submission" date="2016-07" db="EMBL/GenBank/DDBJ databases">
        <title>Draft genome of the white-rot fungus Obba rivulosa 3A-2.</title>
        <authorList>
            <consortium name="DOE Joint Genome Institute"/>
            <person name="Miettinen O."/>
            <person name="Riley R."/>
            <person name="Acob R."/>
            <person name="Barry K."/>
            <person name="Cullen D."/>
            <person name="De Vries R."/>
            <person name="Hainaut M."/>
            <person name="Hatakka A."/>
            <person name="Henrissat B."/>
            <person name="Hilden K."/>
            <person name="Kuo R."/>
            <person name="Labutti K."/>
            <person name="Lipzen A."/>
            <person name="Makela M.R."/>
            <person name="Sandor L."/>
            <person name="Spatafora J.W."/>
            <person name="Grigoriev I.V."/>
            <person name="Hibbett D.S."/>
        </authorList>
    </citation>
    <scope>NUCLEOTIDE SEQUENCE [LARGE SCALE GENOMIC DNA]</scope>
    <source>
        <strain evidence="2 3">3A-2</strain>
    </source>
</reference>
<evidence type="ECO:0000313" key="2">
    <source>
        <dbReference type="EMBL" id="OCH96440.1"/>
    </source>
</evidence>
<accession>A0A8E2J7E7</accession>
<dbReference type="EMBL" id="KV722330">
    <property type="protein sequence ID" value="OCH96440.1"/>
    <property type="molecule type" value="Genomic_DNA"/>
</dbReference>
<sequence>MRQEQAARTRSQKTGVAATARRNSSLNKTKYETTAGIEHASSLIYLCNPPPQEQGPLHPVWPSVHYSSTIPHLSGPWADLPQHFETFCPDSGPGERPGEGRPCPDGRPPYSRNIPGSSLALASHLPVSRVHSQLFRDHFKHLSVNVGTCPKRPQTRQPQWTAVLGE</sequence>
<protein>
    <submittedName>
        <fullName evidence="2">Uncharacterized protein</fullName>
    </submittedName>
</protein>
<feature type="region of interest" description="Disordered" evidence="1">
    <location>
        <begin position="1"/>
        <end position="31"/>
    </location>
</feature>